<evidence type="ECO:0000313" key="4">
    <source>
        <dbReference type="Proteomes" id="UP001335648"/>
    </source>
</evidence>
<keyword evidence="2" id="KW-1133">Transmembrane helix</keyword>
<keyword evidence="2" id="KW-0812">Transmembrane</keyword>
<keyword evidence="2" id="KW-0472">Membrane</keyword>
<feature type="transmembrane region" description="Helical" evidence="2">
    <location>
        <begin position="73"/>
        <end position="93"/>
    </location>
</feature>
<accession>A0AAN8B6U1</accession>
<feature type="region of interest" description="Disordered" evidence="1">
    <location>
        <begin position="1"/>
        <end position="50"/>
    </location>
</feature>
<keyword evidence="4" id="KW-1185">Reference proteome</keyword>
<name>A0AAN8B6U1_9TELE</name>
<protein>
    <submittedName>
        <fullName evidence="3">Uncharacterized protein</fullName>
    </submittedName>
</protein>
<sequence>MNTPRTLYYPHALCRKRDKPDSQKKTRILGEKQHVGKRPQSDREPLARPLTPRALMAASQRLGAQTDSRPADLLALFGFQALNALIISVWPIWRHGKGALITH</sequence>
<feature type="compositionally biased region" description="Basic and acidic residues" evidence="1">
    <location>
        <begin position="18"/>
        <end position="46"/>
    </location>
</feature>
<reference evidence="3 4" key="1">
    <citation type="journal article" date="2023" name="Mol. Biol. Evol.">
        <title>Genomics of Secondarily Temperate Adaptation in the Only Non-Antarctic Icefish.</title>
        <authorList>
            <person name="Rivera-Colon A.G."/>
            <person name="Rayamajhi N."/>
            <person name="Minhas B.F."/>
            <person name="Madrigal G."/>
            <person name="Bilyk K.T."/>
            <person name="Yoon V."/>
            <person name="Hune M."/>
            <person name="Gregory S."/>
            <person name="Cheng C.H.C."/>
            <person name="Catchen J.M."/>
        </authorList>
    </citation>
    <scope>NUCLEOTIDE SEQUENCE [LARGE SCALE GENOMIC DNA]</scope>
    <source>
        <strain evidence="3">JC2023a</strain>
    </source>
</reference>
<dbReference type="Proteomes" id="UP001335648">
    <property type="component" value="Unassembled WGS sequence"/>
</dbReference>
<dbReference type="AlphaFoldDB" id="A0AAN8B6U1"/>
<gene>
    <name evidence="3" type="ORF">CesoFtcFv8_022747</name>
</gene>
<organism evidence="3 4">
    <name type="scientific">Champsocephalus esox</name>
    <name type="common">pike icefish</name>
    <dbReference type="NCBI Taxonomy" id="159716"/>
    <lineage>
        <taxon>Eukaryota</taxon>
        <taxon>Metazoa</taxon>
        <taxon>Chordata</taxon>
        <taxon>Craniata</taxon>
        <taxon>Vertebrata</taxon>
        <taxon>Euteleostomi</taxon>
        <taxon>Actinopterygii</taxon>
        <taxon>Neopterygii</taxon>
        <taxon>Teleostei</taxon>
        <taxon>Neoteleostei</taxon>
        <taxon>Acanthomorphata</taxon>
        <taxon>Eupercaria</taxon>
        <taxon>Perciformes</taxon>
        <taxon>Notothenioidei</taxon>
        <taxon>Channichthyidae</taxon>
        <taxon>Champsocephalus</taxon>
    </lineage>
</organism>
<comment type="caution">
    <text evidence="3">The sequence shown here is derived from an EMBL/GenBank/DDBJ whole genome shotgun (WGS) entry which is preliminary data.</text>
</comment>
<evidence type="ECO:0000256" key="1">
    <source>
        <dbReference type="SAM" id="MobiDB-lite"/>
    </source>
</evidence>
<evidence type="ECO:0000256" key="2">
    <source>
        <dbReference type="SAM" id="Phobius"/>
    </source>
</evidence>
<proteinExistence type="predicted"/>
<dbReference type="EMBL" id="JAULUE010002064">
    <property type="protein sequence ID" value="KAK5879650.1"/>
    <property type="molecule type" value="Genomic_DNA"/>
</dbReference>
<evidence type="ECO:0000313" key="3">
    <source>
        <dbReference type="EMBL" id="KAK5879650.1"/>
    </source>
</evidence>